<dbReference type="PANTHER" id="PTHR21603:SF18">
    <property type="entry name" value="ANTIGEN KI-67-LIKE PROTEIN"/>
    <property type="match status" value="1"/>
</dbReference>
<evidence type="ECO:0000256" key="4">
    <source>
        <dbReference type="ARBA" id="ARBA00022843"/>
    </source>
</evidence>
<keyword evidence="2" id="KW-1017">Isopeptide bond</keyword>
<comment type="caution">
    <text evidence="9">The sequence shown here is derived from an EMBL/GenBank/DDBJ whole genome shotgun (WGS) entry which is preliminary data.</text>
</comment>
<dbReference type="InterPro" id="IPR000253">
    <property type="entry name" value="FHA_dom"/>
</dbReference>
<organism evidence="9 10">
    <name type="scientific">Fasciola gigantica</name>
    <name type="common">Giant liver fluke</name>
    <dbReference type="NCBI Taxonomy" id="46835"/>
    <lineage>
        <taxon>Eukaryota</taxon>
        <taxon>Metazoa</taxon>
        <taxon>Spiralia</taxon>
        <taxon>Lophotrochozoa</taxon>
        <taxon>Platyhelminthes</taxon>
        <taxon>Trematoda</taxon>
        <taxon>Digenea</taxon>
        <taxon>Plagiorchiida</taxon>
        <taxon>Echinostomata</taxon>
        <taxon>Echinostomatoidea</taxon>
        <taxon>Fasciolidae</taxon>
        <taxon>Fasciola</taxon>
    </lineage>
</organism>
<feature type="compositionally biased region" description="Low complexity" evidence="7">
    <location>
        <begin position="1269"/>
        <end position="1280"/>
    </location>
</feature>
<feature type="region of interest" description="Disordered" evidence="7">
    <location>
        <begin position="474"/>
        <end position="494"/>
    </location>
</feature>
<reference evidence="9 10" key="1">
    <citation type="submission" date="2019-04" db="EMBL/GenBank/DDBJ databases">
        <title>Annotation for the trematode Fasciola gigantica.</title>
        <authorList>
            <person name="Choi Y.-J."/>
        </authorList>
    </citation>
    <scope>NUCLEOTIDE SEQUENCE [LARGE SCALE GENOMIC DNA]</scope>
    <source>
        <strain evidence="9">Uganda_cow_1</strain>
    </source>
</reference>
<feature type="compositionally biased region" description="Polar residues" evidence="7">
    <location>
        <begin position="1582"/>
        <end position="1593"/>
    </location>
</feature>
<dbReference type="Gene3D" id="2.60.200.20">
    <property type="match status" value="1"/>
</dbReference>
<feature type="compositionally biased region" description="Polar residues" evidence="7">
    <location>
        <begin position="137"/>
        <end position="151"/>
    </location>
</feature>
<evidence type="ECO:0000256" key="7">
    <source>
        <dbReference type="SAM" id="MobiDB-lite"/>
    </source>
</evidence>
<dbReference type="CDD" id="cd22673">
    <property type="entry name" value="FHA_Ki67"/>
    <property type="match status" value="1"/>
</dbReference>
<keyword evidence="3" id="KW-0597">Phosphoprotein</keyword>
<evidence type="ECO:0000256" key="1">
    <source>
        <dbReference type="ARBA" id="ARBA00004123"/>
    </source>
</evidence>
<feature type="compositionally biased region" description="Polar residues" evidence="7">
    <location>
        <begin position="1259"/>
        <end position="1268"/>
    </location>
</feature>
<feature type="compositionally biased region" description="Low complexity" evidence="7">
    <location>
        <begin position="603"/>
        <end position="612"/>
    </location>
</feature>
<evidence type="ECO:0000259" key="8">
    <source>
        <dbReference type="PROSITE" id="PS50006"/>
    </source>
</evidence>
<dbReference type="Proteomes" id="UP000316759">
    <property type="component" value="Unassembled WGS sequence"/>
</dbReference>
<dbReference type="InterPro" id="IPR029334">
    <property type="entry name" value="PP1-bd"/>
</dbReference>
<dbReference type="Pfam" id="PF00498">
    <property type="entry name" value="FHA"/>
    <property type="match status" value="1"/>
</dbReference>
<feature type="compositionally biased region" description="Polar residues" evidence="7">
    <location>
        <begin position="856"/>
        <end position="867"/>
    </location>
</feature>
<keyword evidence="6" id="KW-0131">Cell cycle</keyword>
<keyword evidence="4" id="KW-0832">Ubl conjugation</keyword>
<feature type="compositionally biased region" description="Polar residues" evidence="7">
    <location>
        <begin position="1604"/>
        <end position="1614"/>
    </location>
</feature>
<proteinExistence type="predicted"/>
<evidence type="ECO:0000256" key="6">
    <source>
        <dbReference type="ARBA" id="ARBA00023306"/>
    </source>
</evidence>
<keyword evidence="10" id="KW-1185">Reference proteome</keyword>
<dbReference type="EMBL" id="SUNJ01009238">
    <property type="protein sequence ID" value="TPP60571.1"/>
    <property type="molecule type" value="Genomic_DNA"/>
</dbReference>
<feature type="compositionally biased region" description="Low complexity" evidence="7">
    <location>
        <begin position="883"/>
        <end position="905"/>
    </location>
</feature>
<dbReference type="OrthoDB" id="6288785at2759"/>
<name>A0A504YJJ9_FASGI</name>
<dbReference type="PANTHER" id="PTHR21603">
    <property type="entry name" value="ANTIGEN KI-67-LIKE PROTEIN"/>
    <property type="match status" value="1"/>
</dbReference>
<feature type="compositionally biased region" description="Polar residues" evidence="7">
    <location>
        <begin position="484"/>
        <end position="494"/>
    </location>
</feature>
<feature type="compositionally biased region" description="Basic and acidic residues" evidence="7">
    <location>
        <begin position="274"/>
        <end position="286"/>
    </location>
</feature>
<sequence>MPLSGYIVVIKSDGGEGPICEWCSRRCEIGRDPSCDISISLPTVAPVHCSLELLDSGLVKATSHSSGRFLLLVDGVELTGSRILPNGCLITVGDRHLKFFYPSLRKSVHFNQNLVDSLVDVPTSSGDCRQESEAKKVQQTNSPQITLTQDSLPRVHPSRKMTPKATTFTSRVTSRSRSATPKTPLGTRERYGPVPPRPIPTPPTIQVLRHTPNASSPSRPLSSHSAMAVHETIGSPLREARQINLPAIQQTSAAESPLPKVVLRGIPPTITPTRLERSKSPGDAVRKPILPVSPTGVPKSPLVSHALRSTPSRAQFSQGLKNVSESTVSVLSSKSPTKTKLVSSRTQGAELFNDLSHSAISGSVAEILPKTDAILSPKGLIMEYVEIPEGGSKHVTPRSSDANELHTNVSTAITETVYPQSAYVKRSGNKRRMNNRASMITEDILRAASKRTKGVSFGPALSPEQFDRAMPPSTPVKKGAVPPNFSTPKTSVFDSQTLTPAEDSKISAGISRLASPSYVTMTPGRISGVISIPPTPDDNLLDSYDDRRGDLTNVNTIRSGKRHSAPIPRASRSGYKKPRNVRHSMGTKSTTAHGTPKAPPSTPVSVTRTSRTAGVHRPSVNKSPKPVDASAKRANVGLSRLNQTSTSCSANVMVHLMRQTPKSAEHTRASETADMFAADEVAYGVFENTGRSRSTPGSVRSRSSIVGRSMVNTPNSVRRVASKTPRMTGVRRLLKTPKSVKSPRVSGLADIVLWSPVIWVWKRSGGDNAIRDHSLKTNTDSTGEIEETPSRMTGVRRLLKTPKSVKSPRVSGLADMFMVDGMTSDVIETTGHSRSTPDSARSRSSFVGHSAMRSPKSVNSSRVSGSTDMFVGDEVTSDVIENSGRSRSTPSSVSRRSSVAGRSVVNTSASARRVAPRTPRMTGIRRLLKTPKSVKSPRVSGLADITVGRSMVNTPNSVRRVASKTRMTGVRRLLKTPKFVKSPRVSELADKFMVDRMTSNYVDSSGRSHSAPTSISRSSVVVRSAVKTSESLSSSRVSGSAYMFRRDDVTSNAFENTGHSLSTPGSVRSRSSIVGRSILNTPSSVRRVASKTPRMTGVRRLLKTPKSVKSPRVSGLADMFVVDSSVPSRSTPGSVRSRSSTVGRSVVNTPNSVRRVASKTPRMTGVRRLLKTTQTVESPRVSGLADMFVVDSSVPSRSTRGSVRSRSSIVGRSMVNTPNSVRRVCVADTTATPKSVKSPRVSGLADMFMVDGMTSDVIETTGHSRSTPGSAHSRSSVGRSVVKRRGRTGRVAGKVGVLSLNTSKSRKSVVRPLRSVRLKLHEKIGREDVSARNVGRSAGVLSGKPLDESESILEAVVSKSKSGRTRSDVRGNVSKSVSYAKAGSPRKDTLKAFVKVGGKQSSAVPIKVDGCRDAESSVPLLVSPRRKGDHLSENKSGTPRLQMRTRRGKAATSDKLEIPPAKSSQGVALQSMSVDVAAGTTSAAERRTRRKLVCTETPSKTGVSHSPILASKISRKPVKGTAKGPTKPKVVATKAGSSRKKRSDERLTVAPTSVAVTPKEVSRESSPPSIRRTRSRAVVKSNAVTTSARSANSRTKDAPGRSASKVSSRTTVQLKTDGGRKLRSRRPAHDPVAIPKTMTSPRRTRKRV</sequence>
<feature type="region of interest" description="Disordered" evidence="7">
    <location>
        <begin position="529"/>
        <end position="631"/>
    </location>
</feature>
<feature type="region of interest" description="Disordered" evidence="7">
    <location>
        <begin position="133"/>
        <end position="198"/>
    </location>
</feature>
<gene>
    <name evidence="9" type="ORF">FGIG_03362</name>
</gene>
<evidence type="ECO:0000256" key="3">
    <source>
        <dbReference type="ARBA" id="ARBA00022553"/>
    </source>
</evidence>
<evidence type="ECO:0000256" key="2">
    <source>
        <dbReference type="ARBA" id="ARBA00022499"/>
    </source>
</evidence>
<protein>
    <recommendedName>
        <fullName evidence="8">FHA domain-containing protein</fullName>
    </recommendedName>
</protein>
<evidence type="ECO:0000256" key="5">
    <source>
        <dbReference type="ARBA" id="ARBA00023242"/>
    </source>
</evidence>
<evidence type="ECO:0000313" key="9">
    <source>
        <dbReference type="EMBL" id="TPP60571.1"/>
    </source>
</evidence>
<dbReference type="STRING" id="46835.A0A504YJJ9"/>
<comment type="subcellular location">
    <subcellularLocation>
        <location evidence="1">Nucleus</location>
    </subcellularLocation>
</comment>
<dbReference type="GO" id="GO:0005634">
    <property type="term" value="C:nucleus"/>
    <property type="evidence" value="ECO:0007669"/>
    <property type="project" value="UniProtKB-SubCell"/>
</dbReference>
<dbReference type="GO" id="GO:0005694">
    <property type="term" value="C:chromosome"/>
    <property type="evidence" value="ECO:0007669"/>
    <property type="project" value="TreeGrafter"/>
</dbReference>
<evidence type="ECO:0000313" key="10">
    <source>
        <dbReference type="Proteomes" id="UP000316759"/>
    </source>
</evidence>
<dbReference type="SUPFAM" id="SSF49879">
    <property type="entry name" value="SMAD/FHA domain"/>
    <property type="match status" value="1"/>
</dbReference>
<feature type="region of interest" description="Disordered" evidence="7">
    <location>
        <begin position="270"/>
        <end position="300"/>
    </location>
</feature>
<feature type="region of interest" description="Disordered" evidence="7">
    <location>
        <begin position="1424"/>
        <end position="1455"/>
    </location>
</feature>
<keyword evidence="5" id="KW-0539">Nucleus</keyword>
<feature type="region of interest" description="Disordered" evidence="7">
    <location>
        <begin position="1125"/>
        <end position="1145"/>
    </location>
</feature>
<feature type="domain" description="FHA" evidence="8">
    <location>
        <begin position="27"/>
        <end position="83"/>
    </location>
</feature>
<feature type="region of interest" description="Disordered" evidence="7">
    <location>
        <begin position="1494"/>
        <end position="1648"/>
    </location>
</feature>
<dbReference type="InterPro" id="IPR008984">
    <property type="entry name" value="SMAD_FHA_dom_sf"/>
</dbReference>
<dbReference type="GO" id="GO:0007088">
    <property type="term" value="P:regulation of mitotic nuclear division"/>
    <property type="evidence" value="ECO:0007669"/>
    <property type="project" value="TreeGrafter"/>
</dbReference>
<dbReference type="Pfam" id="PF15276">
    <property type="entry name" value="PP1_bind"/>
    <property type="match status" value="1"/>
</dbReference>
<feature type="region of interest" description="Disordered" evidence="7">
    <location>
        <begin position="1259"/>
        <end position="1292"/>
    </location>
</feature>
<feature type="region of interest" description="Disordered" evidence="7">
    <location>
        <begin position="1357"/>
        <end position="1384"/>
    </location>
</feature>
<dbReference type="GO" id="GO:0051983">
    <property type="term" value="P:regulation of chromosome segregation"/>
    <property type="evidence" value="ECO:0007669"/>
    <property type="project" value="TreeGrafter"/>
</dbReference>
<feature type="region of interest" description="Disordered" evidence="7">
    <location>
        <begin position="828"/>
        <end position="917"/>
    </location>
</feature>
<feature type="compositionally biased region" description="Low complexity" evidence="7">
    <location>
        <begin position="166"/>
        <end position="178"/>
    </location>
</feature>
<accession>A0A504YJJ9</accession>
<feature type="compositionally biased region" description="Polar residues" evidence="7">
    <location>
        <begin position="828"/>
        <end position="847"/>
    </location>
</feature>
<dbReference type="PROSITE" id="PS50006">
    <property type="entry name" value="FHA_DOMAIN"/>
    <property type="match status" value="1"/>
</dbReference>